<evidence type="ECO:0000259" key="7">
    <source>
        <dbReference type="PROSITE" id="PS50850"/>
    </source>
</evidence>
<protein>
    <submittedName>
        <fullName evidence="8">MFS transporter</fullName>
    </submittedName>
</protein>
<dbReference type="PRINTS" id="PR01036">
    <property type="entry name" value="TCRTETB"/>
</dbReference>
<reference evidence="8" key="1">
    <citation type="submission" date="2022-10" db="EMBL/GenBank/DDBJ databases">
        <title>The complete genomes of actinobacterial strains from the NBC collection.</title>
        <authorList>
            <person name="Joergensen T.S."/>
            <person name="Alvarez Arevalo M."/>
            <person name="Sterndorff E.B."/>
            <person name="Faurdal D."/>
            <person name="Vuksanovic O."/>
            <person name="Mourched A.-S."/>
            <person name="Charusanti P."/>
            <person name="Shaw S."/>
            <person name="Blin K."/>
            <person name="Weber T."/>
        </authorList>
    </citation>
    <scope>NUCLEOTIDE SEQUENCE</scope>
    <source>
        <strain evidence="8">NBC_00093</strain>
    </source>
</reference>
<keyword evidence="2" id="KW-0813">Transport</keyword>
<feature type="transmembrane region" description="Helical" evidence="6">
    <location>
        <begin position="191"/>
        <end position="210"/>
    </location>
</feature>
<dbReference type="PANTHER" id="PTHR23501:SF191">
    <property type="entry name" value="VACUOLAR BASIC AMINO ACID TRANSPORTER 4"/>
    <property type="match status" value="1"/>
</dbReference>
<evidence type="ECO:0000256" key="2">
    <source>
        <dbReference type="ARBA" id="ARBA00022448"/>
    </source>
</evidence>
<feature type="transmembrane region" description="Helical" evidence="6">
    <location>
        <begin position="160"/>
        <end position="179"/>
    </location>
</feature>
<evidence type="ECO:0000256" key="5">
    <source>
        <dbReference type="ARBA" id="ARBA00023136"/>
    </source>
</evidence>
<feature type="domain" description="Major facilitator superfamily (MFS) profile" evidence="7">
    <location>
        <begin position="30"/>
        <end position="236"/>
    </location>
</feature>
<feature type="transmembrane region" description="Helical" evidence="6">
    <location>
        <begin position="65"/>
        <end position="86"/>
    </location>
</feature>
<dbReference type="SUPFAM" id="SSF103473">
    <property type="entry name" value="MFS general substrate transporter"/>
    <property type="match status" value="1"/>
</dbReference>
<dbReference type="PANTHER" id="PTHR23501">
    <property type="entry name" value="MAJOR FACILITATOR SUPERFAMILY"/>
    <property type="match status" value="1"/>
</dbReference>
<proteinExistence type="predicted"/>
<sequence>MRARSTGVLSPGLGAEPPSPLAHGRTRIVLLCALALNQFLVAAADACVATLGPALRTAMGLSGTALPWAVVVYLLALGGLLLPLRWLCGRIGPFGGPFLVLLAGLWMFVQPSVVIGARLITTPVAFLVLRGVQGAGAAALTAVALVLVARVLPVRGERELAQFGWGAVIVAGVFAGLVIGDRLPVGEWHWAFWMNLPLGALSGMTTLGLLRATRARTADSHLRTPATSRPSPLPDA</sequence>
<feature type="transmembrane region" description="Helical" evidence="6">
    <location>
        <begin position="126"/>
        <end position="148"/>
    </location>
</feature>
<evidence type="ECO:0000256" key="4">
    <source>
        <dbReference type="ARBA" id="ARBA00022989"/>
    </source>
</evidence>
<dbReference type="GO" id="GO:0022857">
    <property type="term" value="F:transmembrane transporter activity"/>
    <property type="evidence" value="ECO:0007669"/>
    <property type="project" value="InterPro"/>
</dbReference>
<dbReference type="GO" id="GO:0005886">
    <property type="term" value="C:plasma membrane"/>
    <property type="evidence" value="ECO:0007669"/>
    <property type="project" value="UniProtKB-SubCell"/>
</dbReference>
<dbReference type="Gene3D" id="1.20.1250.20">
    <property type="entry name" value="MFS general substrate transporter like domains"/>
    <property type="match status" value="1"/>
</dbReference>
<feature type="transmembrane region" description="Helical" evidence="6">
    <location>
        <begin position="98"/>
        <end position="120"/>
    </location>
</feature>
<gene>
    <name evidence="8" type="ORF">OHA22_39935</name>
</gene>
<dbReference type="InterPro" id="IPR011701">
    <property type="entry name" value="MFS"/>
</dbReference>
<keyword evidence="3 6" id="KW-0812">Transmembrane</keyword>
<dbReference type="Pfam" id="PF07690">
    <property type="entry name" value="MFS_1"/>
    <property type="match status" value="1"/>
</dbReference>
<dbReference type="AlphaFoldDB" id="A0AAU2A992"/>
<comment type="subcellular location">
    <subcellularLocation>
        <location evidence="1">Cell inner membrane</location>
        <topology evidence="1">Multi-pass membrane protein</topology>
    </subcellularLocation>
</comment>
<dbReference type="EMBL" id="CP108222">
    <property type="protein sequence ID" value="WTT21270.1"/>
    <property type="molecule type" value="Genomic_DNA"/>
</dbReference>
<name>A0AAU2A992_9ACTN</name>
<evidence type="ECO:0000256" key="1">
    <source>
        <dbReference type="ARBA" id="ARBA00004429"/>
    </source>
</evidence>
<keyword evidence="5 6" id="KW-0472">Membrane</keyword>
<evidence type="ECO:0000313" key="8">
    <source>
        <dbReference type="EMBL" id="WTT21270.1"/>
    </source>
</evidence>
<feature type="transmembrane region" description="Helical" evidence="6">
    <location>
        <begin position="28"/>
        <end position="53"/>
    </location>
</feature>
<keyword evidence="4 6" id="KW-1133">Transmembrane helix</keyword>
<dbReference type="PROSITE" id="PS50850">
    <property type="entry name" value="MFS"/>
    <property type="match status" value="1"/>
</dbReference>
<evidence type="ECO:0000256" key="6">
    <source>
        <dbReference type="SAM" id="Phobius"/>
    </source>
</evidence>
<accession>A0AAU2A992</accession>
<evidence type="ECO:0000256" key="3">
    <source>
        <dbReference type="ARBA" id="ARBA00022692"/>
    </source>
</evidence>
<organism evidence="8">
    <name type="scientific">Streptomyces sp. NBC_00093</name>
    <dbReference type="NCBI Taxonomy" id="2975649"/>
    <lineage>
        <taxon>Bacteria</taxon>
        <taxon>Bacillati</taxon>
        <taxon>Actinomycetota</taxon>
        <taxon>Actinomycetes</taxon>
        <taxon>Kitasatosporales</taxon>
        <taxon>Streptomycetaceae</taxon>
        <taxon>Streptomyces</taxon>
    </lineage>
</organism>
<dbReference type="InterPro" id="IPR020846">
    <property type="entry name" value="MFS_dom"/>
</dbReference>
<dbReference type="InterPro" id="IPR036259">
    <property type="entry name" value="MFS_trans_sf"/>
</dbReference>